<dbReference type="Pfam" id="PF01791">
    <property type="entry name" value="DeoC"/>
    <property type="match status" value="1"/>
</dbReference>
<dbReference type="AlphaFoldDB" id="A0A138AJ85"/>
<feature type="active site" description="Proton donor/acceptor" evidence="6">
    <location>
        <position position="202"/>
    </location>
</feature>
<dbReference type="InterPro" id="IPR028581">
    <property type="entry name" value="DeoC_typeI"/>
</dbReference>
<dbReference type="OrthoDB" id="6579831at2"/>
<comment type="function">
    <text evidence="6">Catalyzes a reversible aldol reaction between acetaldehyde and D-glyceraldehyde 3-phosphate to generate 2-deoxy-D-ribose 5-phosphate.</text>
</comment>
<dbReference type="HAMAP" id="MF_00114">
    <property type="entry name" value="DeoC_type1"/>
    <property type="match status" value="1"/>
</dbReference>
<keyword evidence="2 6" id="KW-0963">Cytoplasm</keyword>
<evidence type="ECO:0000313" key="8">
    <source>
        <dbReference type="EMBL" id="KXP10452.1"/>
    </source>
</evidence>
<dbReference type="SUPFAM" id="SSF51569">
    <property type="entry name" value="Aldolase"/>
    <property type="match status" value="1"/>
</dbReference>
<dbReference type="EMBL" id="LSRF01000033">
    <property type="protein sequence ID" value="KXP10452.1"/>
    <property type="molecule type" value="Genomic_DNA"/>
</dbReference>
<evidence type="ECO:0000256" key="5">
    <source>
        <dbReference type="ARBA" id="ARBA00048791"/>
    </source>
</evidence>
<reference evidence="9" key="2">
    <citation type="submission" date="2016-02" db="EMBL/GenBank/DDBJ databases">
        <authorList>
            <person name="Wen L."/>
            <person name="He K."/>
            <person name="Yang H."/>
        </authorList>
    </citation>
    <scope>NUCLEOTIDE SEQUENCE [LARGE SCALE GENOMIC DNA]</scope>
    <source>
        <strain evidence="9">JCM 15929</strain>
    </source>
</reference>
<dbReference type="STRING" id="239498.AXK60_06200"/>
<feature type="active site" description="Schiff-base intermediate with acetaldehyde" evidence="6">
    <location>
        <position position="172"/>
    </location>
</feature>
<feature type="active site" description="Proton donor/acceptor" evidence="6">
    <location>
        <position position="105"/>
    </location>
</feature>
<comment type="similarity">
    <text evidence="1 6">Belongs to the DeoC/FbaB aldolase family. DeoC type 1 subfamily.</text>
</comment>
<comment type="subcellular location">
    <subcellularLocation>
        <location evidence="6">Cytoplasm</location>
    </subcellularLocation>
</comment>
<evidence type="ECO:0000256" key="3">
    <source>
        <dbReference type="ARBA" id="ARBA00023239"/>
    </source>
</evidence>
<reference evidence="8" key="1">
    <citation type="submission" date="2016-02" db="EMBL/GenBank/DDBJ databases">
        <authorList>
            <person name="Teng J.L."/>
            <person name="Yang Y."/>
            <person name="Huang Y."/>
            <person name="Guo F."/>
            <person name="Wei W."/>
            <person name="Chen J.H."/>
            <person name="Wong S.Y."/>
            <person name="Lau S.K."/>
            <person name="Woo P.C."/>
        </authorList>
    </citation>
    <scope>NUCLEOTIDE SEQUENCE</scope>
    <source>
        <strain evidence="8">JCM 15929</strain>
    </source>
</reference>
<dbReference type="GO" id="GO:0006018">
    <property type="term" value="P:2-deoxyribose 1-phosphate catabolic process"/>
    <property type="evidence" value="ECO:0007669"/>
    <property type="project" value="UniProtKB-UniRule"/>
</dbReference>
<dbReference type="GO" id="GO:0009264">
    <property type="term" value="P:deoxyribonucleotide catabolic process"/>
    <property type="evidence" value="ECO:0007669"/>
    <property type="project" value="UniProtKB-UniRule"/>
</dbReference>
<evidence type="ECO:0000313" key="7">
    <source>
        <dbReference type="EMBL" id="KXO98797.1"/>
    </source>
</evidence>
<evidence type="ECO:0000313" key="10">
    <source>
        <dbReference type="Proteomes" id="UP000070409"/>
    </source>
</evidence>
<dbReference type="Proteomes" id="UP000070258">
    <property type="component" value="Unassembled WGS sequence"/>
</dbReference>
<dbReference type="GO" id="GO:0004139">
    <property type="term" value="F:deoxyribose-phosphate aldolase activity"/>
    <property type="evidence" value="ECO:0007669"/>
    <property type="project" value="UniProtKB-UniRule"/>
</dbReference>
<comment type="caution">
    <text evidence="8">The sequence shown here is derived from an EMBL/GenBank/DDBJ whole genome shotgun (WGS) entry which is preliminary data.</text>
</comment>
<keyword evidence="4 6" id="KW-0704">Schiff base</keyword>
<dbReference type="EMBL" id="LSRE01000012">
    <property type="protein sequence ID" value="KXO98797.1"/>
    <property type="molecule type" value="Genomic_DNA"/>
</dbReference>
<name>A0A138AJ85_9ACTN</name>
<proteinExistence type="inferred from homology"/>
<dbReference type="NCBIfam" id="TIGR00126">
    <property type="entry name" value="deoC"/>
    <property type="match status" value="1"/>
</dbReference>
<evidence type="ECO:0000256" key="2">
    <source>
        <dbReference type="ARBA" id="ARBA00022490"/>
    </source>
</evidence>
<accession>A0A138AJ85</accession>
<evidence type="ECO:0000256" key="4">
    <source>
        <dbReference type="ARBA" id="ARBA00023270"/>
    </source>
</evidence>
<dbReference type="PANTHER" id="PTHR10889">
    <property type="entry name" value="DEOXYRIBOSE-PHOSPHATE ALDOLASE"/>
    <property type="match status" value="1"/>
</dbReference>
<evidence type="ECO:0000313" key="9">
    <source>
        <dbReference type="Proteomes" id="UP000070258"/>
    </source>
</evidence>
<dbReference type="InterPro" id="IPR002915">
    <property type="entry name" value="DeoC/FbaB/LacD_aldolase"/>
</dbReference>
<comment type="pathway">
    <text evidence="6">Carbohydrate degradation; 2-deoxy-D-ribose 1-phosphate degradation; D-glyceraldehyde 3-phosphate and acetaldehyde from 2-deoxy-alpha-D-ribose 1-phosphate: step 2/2.</text>
</comment>
<dbReference type="InterPro" id="IPR013785">
    <property type="entry name" value="Aldolase_TIM"/>
</dbReference>
<keyword evidence="10" id="KW-1185">Reference proteome</keyword>
<dbReference type="GO" id="GO:0016052">
    <property type="term" value="P:carbohydrate catabolic process"/>
    <property type="evidence" value="ECO:0007669"/>
    <property type="project" value="TreeGrafter"/>
</dbReference>
<dbReference type="InterPro" id="IPR011343">
    <property type="entry name" value="DeoC"/>
</dbReference>
<reference evidence="7 10" key="3">
    <citation type="submission" date="2016-02" db="EMBL/GenBank/DDBJ databases">
        <authorList>
            <person name="Teng J.L."/>
            <person name="Tang Y."/>
            <person name="Huang Y."/>
            <person name="Guo F."/>
            <person name="Wei W."/>
            <person name="Chen J.H."/>
            <person name="Wong S.Y."/>
            <person name="Lau S.K."/>
            <person name="Woo P.C."/>
        </authorList>
    </citation>
    <scope>NUCLEOTIDE SEQUENCE [LARGE SCALE GENOMIC DNA]</scope>
    <source>
        <strain evidence="7 10">JCM 13375</strain>
    </source>
</reference>
<organism evidence="8 9">
    <name type="scientific">Tsukamurella pseudospumae</name>
    <dbReference type="NCBI Taxonomy" id="239498"/>
    <lineage>
        <taxon>Bacteria</taxon>
        <taxon>Bacillati</taxon>
        <taxon>Actinomycetota</taxon>
        <taxon>Actinomycetes</taxon>
        <taxon>Mycobacteriales</taxon>
        <taxon>Tsukamurellaceae</taxon>
        <taxon>Tsukamurella</taxon>
    </lineage>
</organism>
<evidence type="ECO:0000256" key="6">
    <source>
        <dbReference type="HAMAP-Rule" id="MF_00114"/>
    </source>
</evidence>
<dbReference type="PIRSF" id="PIRSF001357">
    <property type="entry name" value="DeoC"/>
    <property type="match status" value="1"/>
</dbReference>
<keyword evidence="3 6" id="KW-0456">Lyase</keyword>
<dbReference type="Gene3D" id="3.20.20.70">
    <property type="entry name" value="Aldolase class I"/>
    <property type="match status" value="1"/>
</dbReference>
<dbReference type="SMART" id="SM01133">
    <property type="entry name" value="DeoC"/>
    <property type="match status" value="1"/>
</dbReference>
<dbReference type="CDD" id="cd00959">
    <property type="entry name" value="DeoC"/>
    <property type="match status" value="1"/>
</dbReference>
<dbReference type="EC" id="4.1.2.4" evidence="6"/>
<dbReference type="UniPathway" id="UPA00002">
    <property type="reaction ID" value="UER00468"/>
</dbReference>
<gene>
    <name evidence="6" type="primary">deoC</name>
    <name evidence="8" type="ORF">AXK60_06200</name>
    <name evidence="7" type="ORF">AXK61_03205</name>
</gene>
<evidence type="ECO:0000256" key="1">
    <source>
        <dbReference type="ARBA" id="ARBA00010936"/>
    </source>
</evidence>
<comment type="catalytic activity">
    <reaction evidence="5 6">
        <text>2-deoxy-D-ribose 5-phosphate = D-glyceraldehyde 3-phosphate + acetaldehyde</text>
        <dbReference type="Rhea" id="RHEA:12821"/>
        <dbReference type="ChEBI" id="CHEBI:15343"/>
        <dbReference type="ChEBI" id="CHEBI:59776"/>
        <dbReference type="ChEBI" id="CHEBI:62877"/>
        <dbReference type="EC" id="4.1.2.4"/>
    </reaction>
</comment>
<protein>
    <recommendedName>
        <fullName evidence="6">Deoxyribose-phosphate aldolase</fullName>
        <shortName evidence="6">DERA</shortName>
        <ecNumber evidence="6">4.1.2.4</ecNumber>
    </recommendedName>
    <alternativeName>
        <fullName evidence="6">2-deoxy-D-ribose 5-phosphate aldolase</fullName>
    </alternativeName>
    <alternativeName>
        <fullName evidence="6">Phosphodeoxyriboaldolase</fullName>
        <shortName evidence="6">Deoxyriboaldolase</shortName>
    </alternativeName>
</protein>
<dbReference type="GO" id="GO:0005737">
    <property type="term" value="C:cytoplasm"/>
    <property type="evidence" value="ECO:0007669"/>
    <property type="project" value="UniProtKB-SubCell"/>
</dbReference>
<sequence length="238" mass="24407">MVSNVLTRSEVAALVDHTLLKPEATEAAAAAAYQEGLDLGVYAVCLSPSMLPLRVAIDAQEAHAAGGRWAPRTCVVAGFPSGKHHTLIKAAEARMAIEEGAHEVDMVIDVGLALAGELDRVFADVLTVREAIGADPVLKVIVESAALLEFGDADLLTEVCKRSVKGGATFVKTSTGFHPSGGASAEAVRIMRAAVGPDVGVKASGGIRTAEAAQEMIDAGANRLGLSGSRAVLAGFPE</sequence>
<dbReference type="RefSeq" id="WP_068571486.1">
    <property type="nucleotide sequence ID" value="NZ_LSRE01000012.1"/>
</dbReference>
<dbReference type="PANTHER" id="PTHR10889:SF1">
    <property type="entry name" value="DEOXYRIBOSE-PHOSPHATE ALDOLASE"/>
    <property type="match status" value="1"/>
</dbReference>
<dbReference type="Proteomes" id="UP000070409">
    <property type="component" value="Unassembled WGS sequence"/>
</dbReference>